<dbReference type="VEuPathDB" id="PiroplasmaDB:TA18600"/>
<name>Q4UBG8_THEAN</name>
<dbReference type="RefSeq" id="XP_955309.1">
    <property type="nucleotide sequence ID" value="XM_950216.1"/>
</dbReference>
<feature type="transmembrane region" description="Helical" evidence="1">
    <location>
        <begin position="83"/>
        <end position="102"/>
    </location>
</feature>
<evidence type="ECO:0000313" key="2">
    <source>
        <dbReference type="EMBL" id="CAI75833.1"/>
    </source>
</evidence>
<proteinExistence type="predicted"/>
<protein>
    <submittedName>
        <fullName evidence="2">Uncharacterized protein</fullName>
    </submittedName>
</protein>
<reference evidence="2 3" key="1">
    <citation type="journal article" date="2005" name="Science">
        <title>Genome of the host-cell transforming parasite Theileria annulata compared with T. parva.</title>
        <authorList>
            <person name="Pain A."/>
            <person name="Renauld H."/>
            <person name="Berriman M."/>
            <person name="Murphy L."/>
            <person name="Yeats C.A."/>
            <person name="Weir W."/>
            <person name="Kerhornou A."/>
            <person name="Aslett M."/>
            <person name="Bishop R."/>
            <person name="Bouchier C."/>
            <person name="Cochet M."/>
            <person name="Coulson R.M.R."/>
            <person name="Cronin A."/>
            <person name="de Villiers E.P."/>
            <person name="Fraser A."/>
            <person name="Fosker N."/>
            <person name="Gardner M."/>
            <person name="Goble A."/>
            <person name="Griffiths-Jones S."/>
            <person name="Harris D.E."/>
            <person name="Katzer F."/>
            <person name="Larke N."/>
            <person name="Lord A."/>
            <person name="Maser P."/>
            <person name="McKellar S."/>
            <person name="Mooney P."/>
            <person name="Morton F."/>
            <person name="Nene V."/>
            <person name="O'Neil S."/>
            <person name="Price C."/>
            <person name="Quail M.A."/>
            <person name="Rabbinowitsch E."/>
            <person name="Rawlings N.D."/>
            <person name="Rutter S."/>
            <person name="Saunders D."/>
            <person name="Seeger K."/>
            <person name="Shah T."/>
            <person name="Squares R."/>
            <person name="Squares S."/>
            <person name="Tivey A."/>
            <person name="Walker A.R."/>
            <person name="Woodward J."/>
            <person name="Dobbelaere D.A.E."/>
            <person name="Langsley G."/>
            <person name="Rajandream M.A."/>
            <person name="McKeever D."/>
            <person name="Shiels B."/>
            <person name="Tait A."/>
            <person name="Barrell B.G."/>
            <person name="Hall N."/>
        </authorList>
    </citation>
    <scope>NUCLEOTIDE SEQUENCE [LARGE SCALE GENOMIC DNA]</scope>
    <source>
        <strain evidence="3">Ankara</strain>
    </source>
</reference>
<dbReference type="Proteomes" id="UP000001950">
    <property type="component" value="Chromosome 3"/>
</dbReference>
<accession>Q4UBG8</accession>
<keyword evidence="1" id="KW-0812">Transmembrane</keyword>
<keyword evidence="3" id="KW-1185">Reference proteome</keyword>
<evidence type="ECO:0000256" key="1">
    <source>
        <dbReference type="SAM" id="Phobius"/>
    </source>
</evidence>
<dbReference type="GeneID" id="3865248"/>
<organism evidence="2 3">
    <name type="scientific">Theileria annulata</name>
    <dbReference type="NCBI Taxonomy" id="5874"/>
    <lineage>
        <taxon>Eukaryota</taxon>
        <taxon>Sar</taxon>
        <taxon>Alveolata</taxon>
        <taxon>Apicomplexa</taxon>
        <taxon>Aconoidasida</taxon>
        <taxon>Piroplasmida</taxon>
        <taxon>Theileriidae</taxon>
        <taxon>Theileria</taxon>
    </lineage>
</organism>
<gene>
    <name evidence="2" type="ORF">TA18600</name>
</gene>
<dbReference type="InParanoid" id="Q4UBG8"/>
<sequence length="162" mass="18581">MCIDLMSSDEICDVNLSSFVLLTNSKEMCCSCSSYGLMIGPNLIKSYRLHNALFHVHKNKLLNTLVLRMFCLLLTLMRGGHVGLILTVFAVEAVLTVVYWTYSCVMRNMAIKSLELQILSCDIVKQRTLDEFGNTIPEVNDKVYQKYKKHQTTFKNTIYSFF</sequence>
<keyword evidence="1" id="KW-1133">Transmembrane helix</keyword>
<evidence type="ECO:0000313" key="3">
    <source>
        <dbReference type="Proteomes" id="UP000001950"/>
    </source>
</evidence>
<dbReference type="EMBL" id="CR940352">
    <property type="protein sequence ID" value="CAI75833.1"/>
    <property type="molecule type" value="Genomic_DNA"/>
</dbReference>
<dbReference type="eggNOG" id="ENOG502SF5D">
    <property type="taxonomic scope" value="Eukaryota"/>
</dbReference>
<dbReference type="KEGG" id="tan:TA18600"/>
<keyword evidence="1" id="KW-0472">Membrane</keyword>
<dbReference type="AlphaFoldDB" id="Q4UBG8"/>